<keyword evidence="3" id="KW-1185">Reference proteome</keyword>
<dbReference type="InterPro" id="IPR025525">
    <property type="entry name" value="hAT-like_transposase_RNase-H"/>
</dbReference>
<organism evidence="2 3">
    <name type="scientific">Cuscuta epithymum</name>
    <dbReference type="NCBI Taxonomy" id="186058"/>
    <lineage>
        <taxon>Eukaryota</taxon>
        <taxon>Viridiplantae</taxon>
        <taxon>Streptophyta</taxon>
        <taxon>Embryophyta</taxon>
        <taxon>Tracheophyta</taxon>
        <taxon>Spermatophyta</taxon>
        <taxon>Magnoliopsida</taxon>
        <taxon>eudicotyledons</taxon>
        <taxon>Gunneridae</taxon>
        <taxon>Pentapetalae</taxon>
        <taxon>asterids</taxon>
        <taxon>lamiids</taxon>
        <taxon>Solanales</taxon>
        <taxon>Convolvulaceae</taxon>
        <taxon>Cuscuteae</taxon>
        <taxon>Cuscuta</taxon>
        <taxon>Cuscuta subgen. Cuscuta</taxon>
    </lineage>
</organism>
<evidence type="ECO:0000313" key="3">
    <source>
        <dbReference type="Proteomes" id="UP001152523"/>
    </source>
</evidence>
<protein>
    <recommendedName>
        <fullName evidence="1">hAT-like transposase RNase-H fold domain-containing protein</fullName>
    </recommendedName>
</protein>
<comment type="caution">
    <text evidence="2">The sequence shown here is derived from an EMBL/GenBank/DDBJ whole genome shotgun (WGS) entry which is preliminary data.</text>
</comment>
<dbReference type="Proteomes" id="UP001152523">
    <property type="component" value="Unassembled WGS sequence"/>
</dbReference>
<dbReference type="InterPro" id="IPR012337">
    <property type="entry name" value="RNaseH-like_sf"/>
</dbReference>
<proteinExistence type="predicted"/>
<accession>A0AAV0EDV4</accession>
<evidence type="ECO:0000259" key="1">
    <source>
        <dbReference type="Pfam" id="PF14372"/>
    </source>
</evidence>
<gene>
    <name evidence="2" type="ORF">CEPIT_LOCUS23191</name>
</gene>
<name>A0AAV0EDV4_9ASTE</name>
<dbReference type="AlphaFoldDB" id="A0AAV0EDV4"/>
<feature type="domain" description="hAT-like transposase RNase-H fold" evidence="1">
    <location>
        <begin position="52"/>
        <end position="129"/>
    </location>
</feature>
<dbReference type="PANTHER" id="PTHR23272:SF182">
    <property type="entry name" value="OS09G0381850 PROTEIN"/>
    <property type="match status" value="1"/>
</dbReference>
<dbReference type="GO" id="GO:0003677">
    <property type="term" value="F:DNA binding"/>
    <property type="evidence" value="ECO:0007669"/>
    <property type="project" value="InterPro"/>
</dbReference>
<dbReference type="PANTHER" id="PTHR23272">
    <property type="entry name" value="BED FINGER-RELATED"/>
    <property type="match status" value="1"/>
</dbReference>
<dbReference type="EMBL" id="CAMAPF010000915">
    <property type="protein sequence ID" value="CAH9120760.1"/>
    <property type="molecule type" value="Genomic_DNA"/>
</dbReference>
<evidence type="ECO:0000313" key="2">
    <source>
        <dbReference type="EMBL" id="CAH9120760.1"/>
    </source>
</evidence>
<sequence>MLHYVYVFKDVYPLYQRKEPSHTSCPSREGWEKVEKILDVLVIFSNLTNIISESEYLMSNLFLLGVCKIRQSLDNRGTAFVKDMVCQMKKMFDKYWGECNLLMSIVVVLDPRVKIRKRKFSSSQSSSTMNSLASDFDELHAYVKVETIRPNRTDLDM</sequence>
<dbReference type="Pfam" id="PF14372">
    <property type="entry name" value="hAT-like_RNase-H"/>
    <property type="match status" value="1"/>
</dbReference>
<dbReference type="SUPFAM" id="SSF53098">
    <property type="entry name" value="Ribonuclease H-like"/>
    <property type="match status" value="1"/>
</dbReference>
<reference evidence="2" key="1">
    <citation type="submission" date="2022-07" db="EMBL/GenBank/DDBJ databases">
        <authorList>
            <person name="Macas J."/>
            <person name="Novak P."/>
            <person name="Neumann P."/>
        </authorList>
    </citation>
    <scope>NUCLEOTIDE SEQUENCE</scope>
</reference>